<dbReference type="AlphaFoldDB" id="A0A0E9UP95"/>
<reference evidence="1" key="2">
    <citation type="journal article" date="2015" name="Fish Shellfish Immunol.">
        <title>Early steps in the European eel (Anguilla anguilla)-Vibrio vulnificus interaction in the gills: Role of the RtxA13 toxin.</title>
        <authorList>
            <person name="Callol A."/>
            <person name="Pajuelo D."/>
            <person name="Ebbesson L."/>
            <person name="Teles M."/>
            <person name="MacKenzie S."/>
            <person name="Amaro C."/>
        </authorList>
    </citation>
    <scope>NUCLEOTIDE SEQUENCE</scope>
</reference>
<accession>A0A0E9UP95</accession>
<name>A0A0E9UP95_ANGAN</name>
<reference evidence="1" key="1">
    <citation type="submission" date="2014-11" db="EMBL/GenBank/DDBJ databases">
        <authorList>
            <person name="Amaro Gonzalez C."/>
        </authorList>
    </citation>
    <scope>NUCLEOTIDE SEQUENCE</scope>
</reference>
<sequence>MKKYYLFFHCSMPSIEYQKIKLRKD</sequence>
<proteinExistence type="predicted"/>
<organism evidence="1">
    <name type="scientific">Anguilla anguilla</name>
    <name type="common">European freshwater eel</name>
    <name type="synonym">Muraena anguilla</name>
    <dbReference type="NCBI Taxonomy" id="7936"/>
    <lineage>
        <taxon>Eukaryota</taxon>
        <taxon>Metazoa</taxon>
        <taxon>Chordata</taxon>
        <taxon>Craniata</taxon>
        <taxon>Vertebrata</taxon>
        <taxon>Euteleostomi</taxon>
        <taxon>Actinopterygii</taxon>
        <taxon>Neopterygii</taxon>
        <taxon>Teleostei</taxon>
        <taxon>Anguilliformes</taxon>
        <taxon>Anguillidae</taxon>
        <taxon>Anguilla</taxon>
    </lineage>
</organism>
<protein>
    <submittedName>
        <fullName evidence="1">Uncharacterized protein</fullName>
    </submittedName>
</protein>
<dbReference type="EMBL" id="GBXM01040878">
    <property type="protein sequence ID" value="JAH67699.1"/>
    <property type="molecule type" value="Transcribed_RNA"/>
</dbReference>
<evidence type="ECO:0000313" key="1">
    <source>
        <dbReference type="EMBL" id="JAH67699.1"/>
    </source>
</evidence>